<evidence type="ECO:0000313" key="10">
    <source>
        <dbReference type="EMBL" id="EEF67517.1"/>
    </source>
</evidence>
<dbReference type="OrthoDB" id="1655504at2"/>
<dbReference type="FunFam" id="1.10.10.10:FF:000018">
    <property type="entry name" value="DNA-binding response regulator ResD"/>
    <property type="match status" value="1"/>
</dbReference>
<dbReference type="eggNOG" id="COG0745">
    <property type="taxonomic scope" value="Bacteria"/>
</dbReference>
<evidence type="ECO:0000256" key="2">
    <source>
        <dbReference type="ARBA" id="ARBA00023012"/>
    </source>
</evidence>
<dbReference type="HOGENOM" id="CLU_000445_30_3_9"/>
<dbReference type="InterPro" id="IPR011006">
    <property type="entry name" value="CheY-like_superfamily"/>
</dbReference>
<dbReference type="Pfam" id="PF00072">
    <property type="entry name" value="Response_reg"/>
    <property type="match status" value="1"/>
</dbReference>
<dbReference type="RefSeq" id="WP_006059526.1">
    <property type="nucleotide sequence ID" value="NZ_GG657557.1"/>
</dbReference>
<evidence type="ECO:0000313" key="11">
    <source>
        <dbReference type="Proteomes" id="UP000005950"/>
    </source>
</evidence>
<dbReference type="Gene3D" id="1.10.10.10">
    <property type="entry name" value="Winged helix-like DNA-binding domain superfamily/Winged helix DNA-binding domain"/>
    <property type="match status" value="1"/>
</dbReference>
<evidence type="ECO:0000259" key="9">
    <source>
        <dbReference type="PROSITE" id="PS51755"/>
    </source>
</evidence>
<dbReference type="STRING" id="545696.HOLDEFILI_02344"/>
<dbReference type="InterPro" id="IPR036388">
    <property type="entry name" value="WH-like_DNA-bd_sf"/>
</dbReference>
<reference evidence="10 11" key="2">
    <citation type="submission" date="2009-02" db="EMBL/GenBank/DDBJ databases">
        <title>Draft genome sequence of Holdemania filiformis DSM 12042.</title>
        <authorList>
            <person name="Sudarsanam P."/>
            <person name="Ley R."/>
            <person name="Guruge J."/>
            <person name="Turnbaugh P.J."/>
            <person name="Mahowald M."/>
            <person name="Liep D."/>
            <person name="Gordon J."/>
        </authorList>
    </citation>
    <scope>NUCLEOTIDE SEQUENCE [LARGE SCALE GENOMIC DNA]</scope>
    <source>
        <strain evidence="10 11">DSM 12042</strain>
    </source>
</reference>
<dbReference type="SMART" id="SM00448">
    <property type="entry name" value="REC"/>
    <property type="match status" value="1"/>
</dbReference>
<dbReference type="SUPFAM" id="SSF52172">
    <property type="entry name" value="CheY-like"/>
    <property type="match status" value="1"/>
</dbReference>
<evidence type="ECO:0000256" key="6">
    <source>
        <dbReference type="PROSITE-ProRule" id="PRU00169"/>
    </source>
</evidence>
<evidence type="ECO:0000256" key="7">
    <source>
        <dbReference type="PROSITE-ProRule" id="PRU01091"/>
    </source>
</evidence>
<evidence type="ECO:0000256" key="5">
    <source>
        <dbReference type="ARBA" id="ARBA00023163"/>
    </source>
</evidence>
<keyword evidence="5" id="KW-0804">Transcription</keyword>
<dbReference type="PROSITE" id="PS51755">
    <property type="entry name" value="OMPR_PHOB"/>
    <property type="match status" value="1"/>
</dbReference>
<dbReference type="Gene3D" id="3.40.50.2300">
    <property type="match status" value="1"/>
</dbReference>
<reference evidence="10 11" key="1">
    <citation type="submission" date="2008-12" db="EMBL/GenBank/DDBJ databases">
        <authorList>
            <person name="Fulton L."/>
            <person name="Clifton S."/>
            <person name="Fulton B."/>
            <person name="Xu J."/>
            <person name="Minx P."/>
            <person name="Pepin K.H."/>
            <person name="Johnson M."/>
            <person name="Bhonagiri V."/>
            <person name="Nash W.E."/>
            <person name="Mardis E.R."/>
            <person name="Wilson R.K."/>
        </authorList>
    </citation>
    <scope>NUCLEOTIDE SEQUENCE [LARGE SCALE GENOMIC DNA]</scope>
    <source>
        <strain evidence="10 11">DSM 12042</strain>
    </source>
</reference>
<comment type="caution">
    <text evidence="10">The sequence shown here is derived from an EMBL/GenBank/DDBJ whole genome shotgun (WGS) entry which is preliminary data.</text>
</comment>
<dbReference type="EMBL" id="ACCF01000137">
    <property type="protein sequence ID" value="EEF67517.1"/>
    <property type="molecule type" value="Genomic_DNA"/>
</dbReference>
<dbReference type="Gene3D" id="6.10.250.690">
    <property type="match status" value="1"/>
</dbReference>
<evidence type="ECO:0000259" key="8">
    <source>
        <dbReference type="PROSITE" id="PS50110"/>
    </source>
</evidence>
<sequence length="222" mass="25628">MSRILIAEDDKEICQILTDFLESYNYKTVCCFSGTDVLSVFNQESFDLVVLDLMLPYVSGEEILCKIRKFSDIPIIIVSAKDLVLTKVELLRLGADDYVTKPFNLEELLARIERCLIRNQKTLPEMQIVSGDLVLDTQSKSVSIHDTILSLTAKEYQILELLMKYPNKVFSKQNLYEAVWNEAFARDNDVMNTHISNLRKKLGDEGWRIETIWGLGYRFIKD</sequence>
<proteinExistence type="predicted"/>
<protein>
    <submittedName>
        <fullName evidence="10">Response regulator receiver domain protein</fullName>
    </submittedName>
</protein>
<dbReference type="Pfam" id="PF00486">
    <property type="entry name" value="Trans_reg_C"/>
    <property type="match status" value="1"/>
</dbReference>
<dbReference type="CDD" id="cd17574">
    <property type="entry name" value="REC_OmpR"/>
    <property type="match status" value="1"/>
</dbReference>
<keyword evidence="4 7" id="KW-0238">DNA-binding</keyword>
<keyword evidence="1 6" id="KW-0597">Phosphoprotein</keyword>
<feature type="modified residue" description="4-aspartylphosphate" evidence="6">
    <location>
        <position position="52"/>
    </location>
</feature>
<name>B9Y941_9FIRM</name>
<dbReference type="GO" id="GO:0000976">
    <property type="term" value="F:transcription cis-regulatory region binding"/>
    <property type="evidence" value="ECO:0007669"/>
    <property type="project" value="TreeGrafter"/>
</dbReference>
<keyword evidence="3" id="KW-0805">Transcription regulation</keyword>
<dbReference type="PROSITE" id="PS50110">
    <property type="entry name" value="RESPONSE_REGULATORY"/>
    <property type="match status" value="1"/>
</dbReference>
<evidence type="ECO:0000256" key="1">
    <source>
        <dbReference type="ARBA" id="ARBA00022553"/>
    </source>
</evidence>
<dbReference type="InterPro" id="IPR001867">
    <property type="entry name" value="OmpR/PhoB-type_DNA-bd"/>
</dbReference>
<feature type="domain" description="Response regulatory" evidence="8">
    <location>
        <begin position="3"/>
        <end position="116"/>
    </location>
</feature>
<dbReference type="Proteomes" id="UP000005950">
    <property type="component" value="Unassembled WGS sequence"/>
</dbReference>
<keyword evidence="2" id="KW-0902">Two-component regulatory system</keyword>
<dbReference type="PANTHER" id="PTHR48111:SF2">
    <property type="entry name" value="RESPONSE REGULATOR SAER"/>
    <property type="match status" value="1"/>
</dbReference>
<dbReference type="SMART" id="SM00862">
    <property type="entry name" value="Trans_reg_C"/>
    <property type="match status" value="1"/>
</dbReference>
<feature type="DNA-binding region" description="OmpR/PhoB-type" evidence="7">
    <location>
        <begin position="125"/>
        <end position="221"/>
    </location>
</feature>
<dbReference type="InterPro" id="IPR039420">
    <property type="entry name" value="WalR-like"/>
</dbReference>
<evidence type="ECO:0000256" key="4">
    <source>
        <dbReference type="ARBA" id="ARBA00023125"/>
    </source>
</evidence>
<evidence type="ECO:0000256" key="3">
    <source>
        <dbReference type="ARBA" id="ARBA00023015"/>
    </source>
</evidence>
<gene>
    <name evidence="10" type="ORF">HOLDEFILI_02344</name>
</gene>
<feature type="domain" description="OmpR/PhoB-type" evidence="9">
    <location>
        <begin position="125"/>
        <end position="221"/>
    </location>
</feature>
<dbReference type="GO" id="GO:0006355">
    <property type="term" value="P:regulation of DNA-templated transcription"/>
    <property type="evidence" value="ECO:0007669"/>
    <property type="project" value="InterPro"/>
</dbReference>
<dbReference type="GO" id="GO:0005829">
    <property type="term" value="C:cytosol"/>
    <property type="evidence" value="ECO:0007669"/>
    <property type="project" value="TreeGrafter"/>
</dbReference>
<accession>B9Y941</accession>
<organism evidence="10 11">
    <name type="scientific">Holdemania filiformis DSM 12042</name>
    <dbReference type="NCBI Taxonomy" id="545696"/>
    <lineage>
        <taxon>Bacteria</taxon>
        <taxon>Bacillati</taxon>
        <taxon>Bacillota</taxon>
        <taxon>Erysipelotrichia</taxon>
        <taxon>Erysipelotrichales</taxon>
        <taxon>Erysipelotrichaceae</taxon>
        <taxon>Holdemania</taxon>
    </lineage>
</organism>
<dbReference type="PANTHER" id="PTHR48111">
    <property type="entry name" value="REGULATOR OF RPOS"/>
    <property type="match status" value="1"/>
</dbReference>
<dbReference type="GO" id="GO:0000156">
    <property type="term" value="F:phosphorelay response regulator activity"/>
    <property type="evidence" value="ECO:0007669"/>
    <property type="project" value="TreeGrafter"/>
</dbReference>
<dbReference type="AlphaFoldDB" id="B9Y941"/>
<dbReference type="GO" id="GO:0032993">
    <property type="term" value="C:protein-DNA complex"/>
    <property type="evidence" value="ECO:0007669"/>
    <property type="project" value="TreeGrafter"/>
</dbReference>
<dbReference type="CDD" id="cd00383">
    <property type="entry name" value="trans_reg_C"/>
    <property type="match status" value="1"/>
</dbReference>
<dbReference type="InterPro" id="IPR001789">
    <property type="entry name" value="Sig_transdc_resp-reg_receiver"/>
</dbReference>